<keyword evidence="2" id="KW-0812">Transmembrane</keyword>
<dbReference type="AlphaFoldDB" id="A0A543AIN6"/>
<evidence type="ECO:0000256" key="1">
    <source>
        <dbReference type="SAM" id="Coils"/>
    </source>
</evidence>
<accession>A0A543AIN6</accession>
<keyword evidence="2" id="KW-1133">Transmembrane helix</keyword>
<reference evidence="3 4" key="1">
    <citation type="submission" date="2019-06" db="EMBL/GenBank/DDBJ databases">
        <title>Sequencing the genomes of 1000 actinobacteria strains.</title>
        <authorList>
            <person name="Klenk H.-P."/>
        </authorList>
    </citation>
    <scope>NUCLEOTIDE SEQUENCE [LARGE SCALE GENOMIC DNA]</scope>
    <source>
        <strain evidence="3 4">DSM 24083</strain>
    </source>
</reference>
<feature type="coiled-coil region" evidence="1">
    <location>
        <begin position="115"/>
        <end position="142"/>
    </location>
</feature>
<keyword evidence="2" id="KW-0472">Membrane</keyword>
<dbReference type="RefSeq" id="WP_141865556.1">
    <property type="nucleotide sequence ID" value="NZ_BAABAN010000018.1"/>
</dbReference>
<sequence length="147" mass="16704">MKYFASARFLLIFISLSIALQLLAWSLLGASSLIGFSFVLIIATMGVLNLWLAVRIARANRFLQSNFEKAMHRNDALTSQISARLTELSSLIDLNTESIREFYQNTNAQPPHPREQRALDEIHEVNQKVDALQQAIAEQQQLLQLKH</sequence>
<comment type="caution">
    <text evidence="3">The sequence shown here is derived from an EMBL/GenBank/DDBJ whole genome shotgun (WGS) entry which is preliminary data.</text>
</comment>
<feature type="transmembrane region" description="Helical" evidence="2">
    <location>
        <begin position="34"/>
        <end position="54"/>
    </location>
</feature>
<name>A0A543AIN6_9MICC</name>
<keyword evidence="4" id="KW-1185">Reference proteome</keyword>
<evidence type="ECO:0000313" key="3">
    <source>
        <dbReference type="EMBL" id="TQL72435.1"/>
    </source>
</evidence>
<evidence type="ECO:0000256" key="2">
    <source>
        <dbReference type="SAM" id="Phobius"/>
    </source>
</evidence>
<keyword evidence="1" id="KW-0175">Coiled coil</keyword>
<proteinExistence type="predicted"/>
<dbReference type="EMBL" id="VFOU01000002">
    <property type="protein sequence ID" value="TQL72435.1"/>
    <property type="molecule type" value="Genomic_DNA"/>
</dbReference>
<dbReference type="Proteomes" id="UP000319746">
    <property type="component" value="Unassembled WGS sequence"/>
</dbReference>
<protein>
    <submittedName>
        <fullName evidence="3">Uncharacterized protein</fullName>
    </submittedName>
</protein>
<organism evidence="3 4">
    <name type="scientific">Enteractinococcus coprophilus</name>
    <dbReference type="NCBI Taxonomy" id="1027633"/>
    <lineage>
        <taxon>Bacteria</taxon>
        <taxon>Bacillati</taxon>
        <taxon>Actinomycetota</taxon>
        <taxon>Actinomycetes</taxon>
        <taxon>Micrococcales</taxon>
        <taxon>Micrococcaceae</taxon>
    </lineage>
</organism>
<gene>
    <name evidence="3" type="ORF">FB556_1085</name>
</gene>
<evidence type="ECO:0000313" key="4">
    <source>
        <dbReference type="Proteomes" id="UP000319746"/>
    </source>
</evidence>